<dbReference type="AlphaFoldDB" id="A0AAD9NFL9"/>
<dbReference type="EMBL" id="JAODUP010000038">
    <property type="protein sequence ID" value="KAK2166511.1"/>
    <property type="molecule type" value="Genomic_DNA"/>
</dbReference>
<dbReference type="Gene3D" id="3.30.390.30">
    <property type="match status" value="2"/>
</dbReference>
<evidence type="ECO:0000256" key="8">
    <source>
        <dbReference type="RuleBase" id="RU003691"/>
    </source>
</evidence>
<dbReference type="Gene3D" id="3.50.50.60">
    <property type="entry name" value="FAD/NAD(P)-binding domain"/>
    <property type="match status" value="2"/>
</dbReference>
<dbReference type="Pfam" id="PF07992">
    <property type="entry name" value="Pyr_redox_2"/>
    <property type="match status" value="1"/>
</dbReference>
<organism evidence="11 12">
    <name type="scientific">Paralvinella palmiformis</name>
    <dbReference type="NCBI Taxonomy" id="53620"/>
    <lineage>
        <taxon>Eukaryota</taxon>
        <taxon>Metazoa</taxon>
        <taxon>Spiralia</taxon>
        <taxon>Lophotrochozoa</taxon>
        <taxon>Annelida</taxon>
        <taxon>Polychaeta</taxon>
        <taxon>Sedentaria</taxon>
        <taxon>Canalipalpata</taxon>
        <taxon>Terebellida</taxon>
        <taxon>Terebelliformia</taxon>
        <taxon>Alvinellidae</taxon>
        <taxon>Paralvinella</taxon>
    </lineage>
</organism>
<dbReference type="GO" id="GO:0050660">
    <property type="term" value="F:flavin adenine dinucleotide binding"/>
    <property type="evidence" value="ECO:0007669"/>
    <property type="project" value="InterPro"/>
</dbReference>
<keyword evidence="12" id="KW-1185">Reference proteome</keyword>
<dbReference type="PANTHER" id="PTHR42737">
    <property type="entry name" value="GLUTATHIONE REDUCTASE"/>
    <property type="match status" value="1"/>
</dbReference>
<feature type="domain" description="Pyridine nucleotide-disulphide oxidoreductase dimerisation" evidence="9">
    <location>
        <begin position="319"/>
        <end position="374"/>
    </location>
</feature>
<dbReference type="SUPFAM" id="SSF55424">
    <property type="entry name" value="FAD/NAD-linked reductases, dimerisation (C-terminal) domain"/>
    <property type="match status" value="1"/>
</dbReference>
<dbReference type="Proteomes" id="UP001208570">
    <property type="component" value="Unassembled WGS sequence"/>
</dbReference>
<reference evidence="11" key="1">
    <citation type="journal article" date="2023" name="Mol. Biol. Evol.">
        <title>Third-Generation Sequencing Reveals the Adaptive Role of the Epigenome in Three Deep-Sea Polychaetes.</title>
        <authorList>
            <person name="Perez M."/>
            <person name="Aroh O."/>
            <person name="Sun Y."/>
            <person name="Lan Y."/>
            <person name="Juniper S.K."/>
            <person name="Young C.R."/>
            <person name="Angers B."/>
            <person name="Qian P.Y."/>
        </authorList>
    </citation>
    <scope>NUCLEOTIDE SEQUENCE</scope>
    <source>
        <strain evidence="11">P08H-3</strain>
    </source>
</reference>
<sequence>MATSVMSRFRFVRKKLLHYSPAYVSSQKRLYYQASDHYDLAVIGGGSGGLACSKEGTQWGLGGTCVNVGCIPKKLMHQAGLLGGYLRDAQKFGWNVPDSLTINWDILSQAIQMHIKSINWGHRLQLKDKNVTYLNAIGYLLDNKHVRTRTKNGKETIISADKIVIATGMRPKYPTNIPGAVEYAISSDDIFWLKKAPGKTLSIGASCRVPQTSKLGLDNASVAVDGHGFIIGNHSGEAEKSSASNIYAIGDVLKGRQQLTPVAIRAGKLLAKRLFGGATDQMDYEMVPTTVFTPLEYSCVGMSEEDALSKYGDDKIEAIIERYEAHRVLGLHFLGPNAGEVMQGFAAAFRCGLTEETLFSTVGIHPTSAEEVVKLRITKRSGLDPTVTSC</sequence>
<dbReference type="GO" id="GO:0005829">
    <property type="term" value="C:cytosol"/>
    <property type="evidence" value="ECO:0007669"/>
    <property type="project" value="TreeGrafter"/>
</dbReference>
<dbReference type="GO" id="GO:0006749">
    <property type="term" value="P:glutathione metabolic process"/>
    <property type="evidence" value="ECO:0007669"/>
    <property type="project" value="TreeGrafter"/>
</dbReference>
<protein>
    <recommendedName>
        <fullName evidence="13">Thioredoxin reductase 2, mitochondrial</fullName>
    </recommendedName>
</protein>
<keyword evidence="4 8" id="KW-0274">FAD</keyword>
<evidence type="ECO:0000256" key="4">
    <source>
        <dbReference type="ARBA" id="ARBA00022827"/>
    </source>
</evidence>
<keyword evidence="6" id="KW-1015">Disulfide bond</keyword>
<keyword evidence="3 8" id="KW-0285">Flavoprotein</keyword>
<dbReference type="PROSITE" id="PS00076">
    <property type="entry name" value="PYRIDINE_REDOX_1"/>
    <property type="match status" value="1"/>
</dbReference>
<comment type="similarity">
    <text evidence="2 8">Belongs to the class-I pyridine nucleotide-disulfide oxidoreductase family.</text>
</comment>
<dbReference type="SUPFAM" id="SSF51905">
    <property type="entry name" value="FAD/NAD(P)-binding domain"/>
    <property type="match status" value="1"/>
</dbReference>
<evidence type="ECO:0000256" key="2">
    <source>
        <dbReference type="ARBA" id="ARBA00007532"/>
    </source>
</evidence>
<dbReference type="InterPro" id="IPR016156">
    <property type="entry name" value="FAD/NAD-linked_Rdtase_dimer_sf"/>
</dbReference>
<proteinExistence type="inferred from homology"/>
<dbReference type="PRINTS" id="PR00411">
    <property type="entry name" value="PNDRDTASEI"/>
</dbReference>
<comment type="cofactor">
    <cofactor evidence="1">
        <name>FAD</name>
        <dbReference type="ChEBI" id="CHEBI:57692"/>
    </cofactor>
</comment>
<dbReference type="InterPro" id="IPR046952">
    <property type="entry name" value="GSHR/TRXR-like"/>
</dbReference>
<dbReference type="InterPro" id="IPR012999">
    <property type="entry name" value="Pyr_OxRdtase_I_AS"/>
</dbReference>
<evidence type="ECO:0000256" key="5">
    <source>
        <dbReference type="ARBA" id="ARBA00023002"/>
    </source>
</evidence>
<dbReference type="InterPro" id="IPR023753">
    <property type="entry name" value="FAD/NAD-binding_dom"/>
</dbReference>
<dbReference type="GO" id="GO:0034599">
    <property type="term" value="P:cellular response to oxidative stress"/>
    <property type="evidence" value="ECO:0007669"/>
    <property type="project" value="TreeGrafter"/>
</dbReference>
<gene>
    <name evidence="11" type="ORF">LSH36_38g02016</name>
</gene>
<keyword evidence="7 8" id="KW-0676">Redox-active center</keyword>
<dbReference type="GO" id="GO:0004362">
    <property type="term" value="F:glutathione-disulfide reductase (NADPH) activity"/>
    <property type="evidence" value="ECO:0007669"/>
    <property type="project" value="TreeGrafter"/>
</dbReference>
<dbReference type="InterPro" id="IPR036188">
    <property type="entry name" value="FAD/NAD-bd_sf"/>
</dbReference>
<name>A0AAD9NFL9_9ANNE</name>
<evidence type="ECO:0000313" key="12">
    <source>
        <dbReference type="Proteomes" id="UP001208570"/>
    </source>
</evidence>
<dbReference type="InterPro" id="IPR004099">
    <property type="entry name" value="Pyr_nucl-diS_OxRdtase_dimer"/>
</dbReference>
<evidence type="ECO:0008006" key="13">
    <source>
        <dbReference type="Google" id="ProtNLM"/>
    </source>
</evidence>
<dbReference type="GO" id="GO:0005739">
    <property type="term" value="C:mitochondrion"/>
    <property type="evidence" value="ECO:0007669"/>
    <property type="project" value="TreeGrafter"/>
</dbReference>
<evidence type="ECO:0000256" key="7">
    <source>
        <dbReference type="ARBA" id="ARBA00023284"/>
    </source>
</evidence>
<dbReference type="PANTHER" id="PTHR42737:SF7">
    <property type="entry name" value="THIOREDOXIN-DISULFIDE REDUCTASE"/>
    <property type="match status" value="1"/>
</dbReference>
<feature type="domain" description="FAD/NAD(P)-binding" evidence="10">
    <location>
        <begin position="38"/>
        <end position="205"/>
    </location>
</feature>
<evidence type="ECO:0000256" key="1">
    <source>
        <dbReference type="ARBA" id="ARBA00001974"/>
    </source>
</evidence>
<evidence type="ECO:0000313" key="11">
    <source>
        <dbReference type="EMBL" id="KAK2166511.1"/>
    </source>
</evidence>
<evidence type="ECO:0000256" key="6">
    <source>
        <dbReference type="ARBA" id="ARBA00023157"/>
    </source>
</evidence>
<keyword evidence="5 8" id="KW-0560">Oxidoreductase</keyword>
<evidence type="ECO:0000259" key="9">
    <source>
        <dbReference type="Pfam" id="PF02852"/>
    </source>
</evidence>
<dbReference type="GO" id="GO:0045454">
    <property type="term" value="P:cell redox homeostasis"/>
    <property type="evidence" value="ECO:0007669"/>
    <property type="project" value="InterPro"/>
</dbReference>
<evidence type="ECO:0000259" key="10">
    <source>
        <dbReference type="Pfam" id="PF07992"/>
    </source>
</evidence>
<evidence type="ECO:0000256" key="3">
    <source>
        <dbReference type="ARBA" id="ARBA00022630"/>
    </source>
</evidence>
<dbReference type="Pfam" id="PF02852">
    <property type="entry name" value="Pyr_redox_dim"/>
    <property type="match status" value="1"/>
</dbReference>
<comment type="caution">
    <text evidence="11">The sequence shown here is derived from an EMBL/GenBank/DDBJ whole genome shotgun (WGS) entry which is preliminary data.</text>
</comment>
<accession>A0AAD9NFL9</accession>